<organism evidence="2 3">
    <name type="scientific">Phaeoacremonium minimum (strain UCR-PA7)</name>
    <name type="common">Esca disease fungus</name>
    <name type="synonym">Togninia minima</name>
    <dbReference type="NCBI Taxonomy" id="1286976"/>
    <lineage>
        <taxon>Eukaryota</taxon>
        <taxon>Fungi</taxon>
        <taxon>Dikarya</taxon>
        <taxon>Ascomycota</taxon>
        <taxon>Pezizomycotina</taxon>
        <taxon>Sordariomycetes</taxon>
        <taxon>Sordariomycetidae</taxon>
        <taxon>Togniniales</taxon>
        <taxon>Togniniaceae</taxon>
        <taxon>Phaeoacremonium</taxon>
    </lineage>
</organism>
<reference evidence="3" key="1">
    <citation type="journal article" date="2013" name="Genome Announc.">
        <title>Draft genome sequence of the ascomycete Phaeoacremonium aleophilum strain UCR-PA7, a causal agent of the esca disease complex in grapevines.</title>
        <authorList>
            <person name="Blanco-Ulate B."/>
            <person name="Rolshausen P."/>
            <person name="Cantu D."/>
        </authorList>
    </citation>
    <scope>NUCLEOTIDE SEQUENCE [LARGE SCALE GENOMIC DNA]</scope>
    <source>
        <strain evidence="3">UCR-PA7</strain>
    </source>
</reference>
<keyword evidence="3" id="KW-1185">Reference proteome</keyword>
<feature type="region of interest" description="Disordered" evidence="1">
    <location>
        <begin position="1"/>
        <end position="122"/>
    </location>
</feature>
<dbReference type="GeneID" id="19325606"/>
<dbReference type="HOGENOM" id="CLU_1548689_0_0_1"/>
<sequence>MKTGSKRKFGDENEQVKLASTVSEKGKEDTVPMVKPLAIRDLKNRRSIKDLSSARQPSKEKLGNSATSGPQRKPLAAKSTNDDLSSPKKSTKPSPVDDPISKPNALKVASIKEQPKDKKKQILRSSVQIHQNLQQHITIPPGTHHHQQTYQYTARRLDLVGEPALPLATLSRT</sequence>
<dbReference type="EMBL" id="KB933162">
    <property type="protein sequence ID" value="EON99345.1"/>
    <property type="molecule type" value="Genomic_DNA"/>
</dbReference>
<evidence type="ECO:0000313" key="3">
    <source>
        <dbReference type="Proteomes" id="UP000014074"/>
    </source>
</evidence>
<proteinExistence type="predicted"/>
<dbReference type="KEGG" id="tmn:UCRPA7_5089"/>
<evidence type="ECO:0000256" key="1">
    <source>
        <dbReference type="SAM" id="MobiDB-lite"/>
    </source>
</evidence>
<dbReference type="RefSeq" id="XP_007915828.1">
    <property type="nucleotide sequence ID" value="XM_007917637.1"/>
</dbReference>
<dbReference type="OrthoDB" id="5394106at2759"/>
<feature type="compositionally biased region" description="Basic and acidic residues" evidence="1">
    <location>
        <begin position="38"/>
        <end position="49"/>
    </location>
</feature>
<name>R8BJ52_PHAM7</name>
<protein>
    <submittedName>
        <fullName evidence="2">Uncharacterized protein</fullName>
    </submittedName>
</protein>
<gene>
    <name evidence="2" type="ORF">UCRPA7_5089</name>
</gene>
<dbReference type="Proteomes" id="UP000014074">
    <property type="component" value="Unassembled WGS sequence"/>
</dbReference>
<feature type="compositionally biased region" description="Low complexity" evidence="1">
    <location>
        <begin position="82"/>
        <end position="98"/>
    </location>
</feature>
<evidence type="ECO:0000313" key="2">
    <source>
        <dbReference type="EMBL" id="EON99345.1"/>
    </source>
</evidence>
<accession>R8BJ52</accession>
<dbReference type="AlphaFoldDB" id="R8BJ52"/>